<feature type="signal peptide" evidence="2">
    <location>
        <begin position="1"/>
        <end position="16"/>
    </location>
</feature>
<organism evidence="3 4">
    <name type="scientific">Ophiocordyceps sinensis</name>
    <dbReference type="NCBI Taxonomy" id="72228"/>
    <lineage>
        <taxon>Eukaryota</taxon>
        <taxon>Fungi</taxon>
        <taxon>Dikarya</taxon>
        <taxon>Ascomycota</taxon>
        <taxon>Pezizomycotina</taxon>
        <taxon>Sordariomycetes</taxon>
        <taxon>Hypocreomycetidae</taxon>
        <taxon>Hypocreales</taxon>
        <taxon>Ophiocordycipitaceae</taxon>
        <taxon>Ophiocordyceps</taxon>
    </lineage>
</organism>
<reference evidence="3 4" key="1">
    <citation type="journal article" date="2020" name="Genome Biol. Evol.">
        <title>A new high-quality draft genome assembly of the Chinese cordyceps Ophiocordyceps sinensis.</title>
        <authorList>
            <person name="Shu R."/>
            <person name="Zhang J."/>
            <person name="Meng Q."/>
            <person name="Zhang H."/>
            <person name="Zhou G."/>
            <person name="Li M."/>
            <person name="Wu P."/>
            <person name="Zhao Y."/>
            <person name="Chen C."/>
            <person name="Qin Q."/>
        </authorList>
    </citation>
    <scope>NUCLEOTIDE SEQUENCE [LARGE SCALE GENOMIC DNA]</scope>
    <source>
        <strain evidence="3 4">IOZ07</strain>
    </source>
</reference>
<dbReference type="InterPro" id="IPR001338">
    <property type="entry name" value="Class_I_Hydrophobin"/>
</dbReference>
<feature type="chain" id="PRO_5034593293" description="Hydrophobin" evidence="2">
    <location>
        <begin position="17"/>
        <end position="148"/>
    </location>
</feature>
<evidence type="ECO:0000256" key="2">
    <source>
        <dbReference type="RuleBase" id="RU365009"/>
    </source>
</evidence>
<dbReference type="AlphaFoldDB" id="A0A8H4V5Q6"/>
<accession>A0A8H4V5Q6</accession>
<evidence type="ECO:0000313" key="3">
    <source>
        <dbReference type="EMBL" id="KAF4508952.1"/>
    </source>
</evidence>
<dbReference type="OrthoDB" id="4225815at2759"/>
<proteinExistence type="inferred from homology"/>
<dbReference type="GO" id="GO:0005199">
    <property type="term" value="F:structural constituent of cell wall"/>
    <property type="evidence" value="ECO:0007669"/>
    <property type="project" value="InterPro"/>
</dbReference>
<keyword evidence="4" id="KW-1185">Reference proteome</keyword>
<dbReference type="Pfam" id="PF01185">
    <property type="entry name" value="Hydrophobin"/>
    <property type="match status" value="1"/>
</dbReference>
<evidence type="ECO:0000313" key="4">
    <source>
        <dbReference type="Proteomes" id="UP000557566"/>
    </source>
</evidence>
<keyword evidence="2" id="KW-0964">Secreted</keyword>
<comment type="subcellular location">
    <subcellularLocation>
        <location evidence="2">Secreted</location>
        <location evidence="2">Cell wall</location>
    </subcellularLocation>
</comment>
<keyword evidence="1 2" id="KW-1015">Disulfide bond</keyword>
<keyword evidence="2" id="KW-0134">Cell wall</keyword>
<dbReference type="GO" id="GO:0009277">
    <property type="term" value="C:fungal-type cell wall"/>
    <property type="evidence" value="ECO:0007669"/>
    <property type="project" value="InterPro"/>
</dbReference>
<dbReference type="EMBL" id="JAAVMX010000005">
    <property type="protein sequence ID" value="KAF4508952.1"/>
    <property type="molecule type" value="Genomic_DNA"/>
</dbReference>
<protein>
    <recommendedName>
        <fullName evidence="2">Hydrophobin</fullName>
    </recommendedName>
</protein>
<name>A0A8H4V5Q6_9HYPO</name>
<sequence>MYASTIVALFAVAVVARPQAASSLLPRDFMSTMTFREAQDLCGSNMEVSCCNKDDNTSSQNSKENDGPLSKLLPDANVLGGECLKLDLIPSTHNMSPHTNPADPRVVIGDLLNKQCSGTVSCCDKSSSSSDNNLVGLNIPCLSLQNLL</sequence>
<keyword evidence="2" id="KW-0732">Signal</keyword>
<comment type="caution">
    <text evidence="3">The sequence shown here is derived from an EMBL/GenBank/DDBJ whole genome shotgun (WGS) entry which is preliminary data.</text>
</comment>
<evidence type="ECO:0000256" key="1">
    <source>
        <dbReference type="ARBA" id="ARBA00023157"/>
    </source>
</evidence>
<comment type="similarity">
    <text evidence="2">Belongs to the fungal hydrophobin family.</text>
</comment>
<dbReference type="SMART" id="SM00075">
    <property type="entry name" value="HYDRO"/>
    <property type="match status" value="1"/>
</dbReference>
<dbReference type="Proteomes" id="UP000557566">
    <property type="component" value="Unassembled WGS sequence"/>
</dbReference>
<gene>
    <name evidence="3" type="ORF">G6O67_005270</name>
</gene>